<dbReference type="Pfam" id="PF00335">
    <property type="entry name" value="Tetraspanin"/>
    <property type="match status" value="1"/>
</dbReference>
<evidence type="ECO:0000256" key="2">
    <source>
        <dbReference type="ARBA" id="ARBA00010674"/>
    </source>
</evidence>
<dbReference type="EMBL" id="JAAKFY010000011">
    <property type="protein sequence ID" value="KAF3850360.1"/>
    <property type="molecule type" value="Genomic_DNA"/>
</dbReference>
<dbReference type="SUPFAM" id="SSF48652">
    <property type="entry name" value="Tetraspanin"/>
    <property type="match status" value="1"/>
</dbReference>
<feature type="transmembrane region" description="Helical" evidence="7">
    <location>
        <begin position="97"/>
        <end position="121"/>
    </location>
</feature>
<evidence type="ECO:0000256" key="6">
    <source>
        <dbReference type="SAM" id="MobiDB-lite"/>
    </source>
</evidence>
<comment type="subcellular location">
    <subcellularLocation>
        <location evidence="1">Membrane</location>
        <topology evidence="1">Multi-pass membrane protein</topology>
    </subcellularLocation>
</comment>
<keyword evidence="4 7" id="KW-1133">Transmembrane helix</keyword>
<evidence type="ECO:0000313" key="8">
    <source>
        <dbReference type="EMBL" id="KAF3850360.1"/>
    </source>
</evidence>
<dbReference type="CDD" id="cd03162">
    <property type="entry name" value="peripherin_like_LEL"/>
    <property type="match status" value="1"/>
</dbReference>
<dbReference type="GO" id="GO:0016020">
    <property type="term" value="C:membrane"/>
    <property type="evidence" value="ECO:0007669"/>
    <property type="project" value="UniProtKB-SubCell"/>
</dbReference>
<dbReference type="PRINTS" id="PR00218">
    <property type="entry name" value="PERIPHERNRDS"/>
</dbReference>
<dbReference type="FunFam" id="1.10.1450.10:FF:000002">
    <property type="entry name" value="Retinal outer segment membrane protein 1"/>
    <property type="match status" value="1"/>
</dbReference>
<feature type="compositionally biased region" description="Polar residues" evidence="6">
    <location>
        <begin position="296"/>
        <end position="305"/>
    </location>
</feature>
<evidence type="ECO:0000313" key="9">
    <source>
        <dbReference type="Proteomes" id="UP000518266"/>
    </source>
</evidence>
<feature type="transmembrane region" description="Helical" evidence="7">
    <location>
        <begin position="21"/>
        <end position="41"/>
    </location>
</feature>
<comment type="caution">
    <text evidence="8">The sequence shown here is derived from an EMBL/GenBank/DDBJ whole genome shotgun (WGS) entry which is preliminary data.</text>
</comment>
<dbReference type="InterPro" id="IPR042026">
    <property type="entry name" value="Peripherin_LEL"/>
</dbReference>
<evidence type="ECO:0000256" key="3">
    <source>
        <dbReference type="ARBA" id="ARBA00022692"/>
    </source>
</evidence>
<dbReference type="Gene3D" id="1.10.1450.10">
    <property type="entry name" value="Tetraspanin"/>
    <property type="match status" value="1"/>
</dbReference>
<evidence type="ECO:0000256" key="5">
    <source>
        <dbReference type="ARBA" id="ARBA00023136"/>
    </source>
</evidence>
<dbReference type="InterPro" id="IPR008952">
    <property type="entry name" value="Tetraspanin_EC2_sf"/>
</dbReference>
<sequence length="315" mass="35758">MAVGRRTFTKAERQKLAEVLWLLNWVSVLTGALLFGLGLFLRVEIQKWQEVMSGPGILYVPHVLISTGWRPVASTSWGEDLPGLRRPNRFLRWKLVLMPYVVCSLCFTACVLGGALLCYGVQSQLEDSLLLGLQNAMRFYKDTDTPGRCYLKKTVDLLQIQFQCCGNAGYRDWFQVQWISNRYLDMTSSSGRLRSNVGGQFLQDSVPFSCCSPSSPRPCIQTQLRDASQTFNWDQLNQWGGGCRRVLVDHYRGLLQTIGFTVLLIWLFEVLLLGTTWYYSSVIKNLGKCYHGDQDPNLNTPPSRRSSQHRMPAGP</sequence>
<evidence type="ECO:0000256" key="1">
    <source>
        <dbReference type="ARBA" id="ARBA00004141"/>
    </source>
</evidence>
<organism evidence="8 9">
    <name type="scientific">Dissostichus mawsoni</name>
    <name type="common">Antarctic cod</name>
    <dbReference type="NCBI Taxonomy" id="36200"/>
    <lineage>
        <taxon>Eukaryota</taxon>
        <taxon>Metazoa</taxon>
        <taxon>Chordata</taxon>
        <taxon>Craniata</taxon>
        <taxon>Vertebrata</taxon>
        <taxon>Euteleostomi</taxon>
        <taxon>Actinopterygii</taxon>
        <taxon>Neopterygii</taxon>
        <taxon>Teleostei</taxon>
        <taxon>Neoteleostei</taxon>
        <taxon>Acanthomorphata</taxon>
        <taxon>Eupercaria</taxon>
        <taxon>Perciformes</taxon>
        <taxon>Notothenioidei</taxon>
        <taxon>Nototheniidae</taxon>
        <taxon>Dissostichus</taxon>
    </lineage>
</organism>
<gene>
    <name evidence="8" type="ORF">F7725_020079</name>
</gene>
<dbReference type="AlphaFoldDB" id="A0A7J5YLW6"/>
<dbReference type="InterPro" id="IPR018499">
    <property type="entry name" value="Tetraspanin/Peripherin"/>
</dbReference>
<comment type="similarity">
    <text evidence="2">Belongs to the PRPH2/ROM1 family.</text>
</comment>
<keyword evidence="5 7" id="KW-0472">Membrane</keyword>
<dbReference type="OrthoDB" id="9836210at2759"/>
<dbReference type="Proteomes" id="UP000518266">
    <property type="component" value="Unassembled WGS sequence"/>
</dbReference>
<proteinExistence type="inferred from homology"/>
<evidence type="ECO:0000256" key="4">
    <source>
        <dbReference type="ARBA" id="ARBA00022989"/>
    </source>
</evidence>
<reference evidence="8 9" key="1">
    <citation type="submission" date="2020-03" db="EMBL/GenBank/DDBJ databases">
        <title>Dissostichus mawsoni Genome sequencing and assembly.</title>
        <authorList>
            <person name="Park H."/>
        </authorList>
    </citation>
    <scope>NUCLEOTIDE SEQUENCE [LARGE SCALE GENOMIC DNA]</scope>
    <source>
        <strain evidence="8">DM0001</strain>
        <tissue evidence="8">Muscle</tissue>
    </source>
</reference>
<dbReference type="GO" id="GO:0007601">
    <property type="term" value="P:visual perception"/>
    <property type="evidence" value="ECO:0007669"/>
    <property type="project" value="InterPro"/>
</dbReference>
<accession>A0A7J5YLW6</accession>
<keyword evidence="3 7" id="KW-0812">Transmembrane</keyword>
<feature type="transmembrane region" description="Helical" evidence="7">
    <location>
        <begin position="254"/>
        <end position="279"/>
    </location>
</feature>
<dbReference type="InterPro" id="IPR000830">
    <property type="entry name" value="Peripherin/rom-1"/>
</dbReference>
<keyword evidence="9" id="KW-1185">Reference proteome</keyword>
<evidence type="ECO:0000256" key="7">
    <source>
        <dbReference type="SAM" id="Phobius"/>
    </source>
</evidence>
<name>A0A7J5YLW6_DISMA</name>
<protein>
    <submittedName>
        <fullName evidence="8">Uncharacterized protein</fullName>
    </submittedName>
</protein>
<feature type="region of interest" description="Disordered" evidence="6">
    <location>
        <begin position="294"/>
        <end position="315"/>
    </location>
</feature>